<dbReference type="RefSeq" id="WP_377316278.1">
    <property type="nucleotide sequence ID" value="NZ_JBHSNF010000001.1"/>
</dbReference>
<comment type="caution">
    <text evidence="2">The sequence shown here is derived from an EMBL/GenBank/DDBJ whole genome shotgun (WGS) entry which is preliminary data.</text>
</comment>
<name>A0ABW0QHU9_9GAMM</name>
<evidence type="ECO:0000313" key="2">
    <source>
        <dbReference type="EMBL" id="MFC5524253.1"/>
    </source>
</evidence>
<feature type="compositionally biased region" description="Basic and acidic residues" evidence="1">
    <location>
        <begin position="27"/>
        <end position="48"/>
    </location>
</feature>
<gene>
    <name evidence="2" type="ORF">ACFPPA_00710</name>
</gene>
<organism evidence="2 3">
    <name type="scientific">Rhodanobacter ginsengisoli</name>
    <dbReference type="NCBI Taxonomy" id="418646"/>
    <lineage>
        <taxon>Bacteria</taxon>
        <taxon>Pseudomonadati</taxon>
        <taxon>Pseudomonadota</taxon>
        <taxon>Gammaproteobacteria</taxon>
        <taxon>Lysobacterales</taxon>
        <taxon>Rhodanobacteraceae</taxon>
        <taxon>Rhodanobacter</taxon>
    </lineage>
</organism>
<sequence length="415" mass="44312">MESPVGAVDRGRQQAGGHFGAGAVPRQRPDMGRRHAASRELRRNEDSSTNRALPAKESGCSAKILNCIKFPVRENHLRCPANPIHQHRDTGGLMIELEIQTLSERREGLLIDVGRSVLESGFTLQRQRLTQDANGMLLTIVVRGPARRQRALEAALDAHERIISFEISAFVEGETKPHFAAARRMAWPTAVPVPAALTAATPVVATAVIDEPVVPDPVATPAAAAEPLPPEADFMAELLSVSLPAAVPPPAPAPVAEAEVAFVEMIPLGPDIEAVEKVLPGLTRDYPQILPWLQTLEHAVAEASRESSLALVGQRTGAWLFERDHAAGAGLDLHQAIERIGVPALAALVEIEQQGGQLHIRNSPLCTEDGHSGCRFFGGYLEGLLGPALLSESLSIFAVCCRSCGADECVLAVSD</sequence>
<feature type="region of interest" description="Disordered" evidence="1">
    <location>
        <begin position="1"/>
        <end position="55"/>
    </location>
</feature>
<evidence type="ECO:0000313" key="3">
    <source>
        <dbReference type="Proteomes" id="UP001596114"/>
    </source>
</evidence>
<evidence type="ECO:0000256" key="1">
    <source>
        <dbReference type="SAM" id="MobiDB-lite"/>
    </source>
</evidence>
<dbReference type="Proteomes" id="UP001596114">
    <property type="component" value="Unassembled WGS sequence"/>
</dbReference>
<reference evidence="3" key="1">
    <citation type="journal article" date="2019" name="Int. J. Syst. Evol. Microbiol.">
        <title>The Global Catalogue of Microorganisms (GCM) 10K type strain sequencing project: providing services to taxonomists for standard genome sequencing and annotation.</title>
        <authorList>
            <consortium name="The Broad Institute Genomics Platform"/>
            <consortium name="The Broad Institute Genome Sequencing Center for Infectious Disease"/>
            <person name="Wu L."/>
            <person name="Ma J."/>
        </authorList>
    </citation>
    <scope>NUCLEOTIDE SEQUENCE [LARGE SCALE GENOMIC DNA]</scope>
    <source>
        <strain evidence="3">CGMCC 1.16619</strain>
    </source>
</reference>
<evidence type="ECO:0008006" key="4">
    <source>
        <dbReference type="Google" id="ProtNLM"/>
    </source>
</evidence>
<proteinExistence type="predicted"/>
<protein>
    <recommendedName>
        <fullName evidence="4">4-vinyl reductase 4VR domain-containing protein</fullName>
    </recommendedName>
</protein>
<dbReference type="EMBL" id="JBHSNF010000001">
    <property type="protein sequence ID" value="MFC5524253.1"/>
    <property type="molecule type" value="Genomic_DNA"/>
</dbReference>
<keyword evidence="3" id="KW-1185">Reference proteome</keyword>
<accession>A0ABW0QHU9</accession>